<dbReference type="GO" id="GO:0032259">
    <property type="term" value="P:methylation"/>
    <property type="evidence" value="ECO:0007669"/>
    <property type="project" value="UniProtKB-KW"/>
</dbReference>
<dbReference type="InterPro" id="IPR036397">
    <property type="entry name" value="RNaseH_sf"/>
</dbReference>
<dbReference type="PANTHER" id="PTHR46060">
    <property type="entry name" value="MARINER MOS1 TRANSPOSASE-LIKE PROTEIN"/>
    <property type="match status" value="1"/>
</dbReference>
<dbReference type="GO" id="GO:0003676">
    <property type="term" value="F:nucleic acid binding"/>
    <property type="evidence" value="ECO:0007669"/>
    <property type="project" value="InterPro"/>
</dbReference>
<protein>
    <submittedName>
        <fullName evidence="1">Histone-lysine N-methyltransferase SETMAR</fullName>
    </submittedName>
</protein>
<reference evidence="1 2" key="1">
    <citation type="submission" date="2015-07" db="EMBL/GenBank/DDBJ databases">
        <title>The genome of Habropoda laboriosa.</title>
        <authorList>
            <person name="Pan H."/>
            <person name="Kapheim K."/>
        </authorList>
    </citation>
    <scope>NUCLEOTIDE SEQUENCE [LARGE SCALE GENOMIC DNA]</scope>
    <source>
        <strain evidence="1">0110345459</strain>
    </source>
</reference>
<dbReference type="GO" id="GO:0008168">
    <property type="term" value="F:methyltransferase activity"/>
    <property type="evidence" value="ECO:0007669"/>
    <property type="project" value="UniProtKB-KW"/>
</dbReference>
<dbReference type="STRING" id="597456.A0A0L7QWN7"/>
<dbReference type="InterPro" id="IPR052709">
    <property type="entry name" value="Transposase-MT_Hybrid"/>
</dbReference>
<sequence>MKASEPSNFRLFPELKEVLKGEHFSSNTKVEIAVRSWTKSQKLHQLGIEILPHPLHSPDLSPTDFHLFDKNDLETAFQQFLFRDLNFYIRGINALVIHWKLFQVKVFNFSEVVFFFFKIHSLKPRELSG</sequence>
<accession>A0A0L7QWN7</accession>
<dbReference type="Proteomes" id="UP000053825">
    <property type="component" value="Unassembled WGS sequence"/>
</dbReference>
<keyword evidence="1" id="KW-0489">Methyltransferase</keyword>
<name>A0A0L7QWN7_9HYME</name>
<dbReference type="EMBL" id="KQ414709">
    <property type="protein sequence ID" value="KOC63027.1"/>
    <property type="molecule type" value="Genomic_DNA"/>
</dbReference>
<gene>
    <name evidence="1" type="ORF">WH47_04450</name>
</gene>
<organism evidence="1 2">
    <name type="scientific">Habropoda laboriosa</name>
    <dbReference type="NCBI Taxonomy" id="597456"/>
    <lineage>
        <taxon>Eukaryota</taxon>
        <taxon>Metazoa</taxon>
        <taxon>Ecdysozoa</taxon>
        <taxon>Arthropoda</taxon>
        <taxon>Hexapoda</taxon>
        <taxon>Insecta</taxon>
        <taxon>Pterygota</taxon>
        <taxon>Neoptera</taxon>
        <taxon>Endopterygota</taxon>
        <taxon>Hymenoptera</taxon>
        <taxon>Apocrita</taxon>
        <taxon>Aculeata</taxon>
        <taxon>Apoidea</taxon>
        <taxon>Anthophila</taxon>
        <taxon>Apidae</taxon>
        <taxon>Habropoda</taxon>
    </lineage>
</organism>
<proteinExistence type="predicted"/>
<dbReference type="AlphaFoldDB" id="A0A0L7QWN7"/>
<keyword evidence="1" id="KW-0808">Transferase</keyword>
<evidence type="ECO:0000313" key="1">
    <source>
        <dbReference type="EMBL" id="KOC63027.1"/>
    </source>
</evidence>
<dbReference type="Gene3D" id="3.30.420.10">
    <property type="entry name" value="Ribonuclease H-like superfamily/Ribonuclease H"/>
    <property type="match status" value="1"/>
</dbReference>
<evidence type="ECO:0000313" key="2">
    <source>
        <dbReference type="Proteomes" id="UP000053825"/>
    </source>
</evidence>
<dbReference type="PANTHER" id="PTHR46060:SF1">
    <property type="entry name" value="MARINER MOS1 TRANSPOSASE-LIKE PROTEIN"/>
    <property type="match status" value="1"/>
</dbReference>
<keyword evidence="2" id="KW-1185">Reference proteome</keyword>